<protein>
    <submittedName>
        <fullName evidence="1">Uncharacterized protein</fullName>
    </submittedName>
</protein>
<dbReference type="EMBL" id="VXIV02003138">
    <property type="protein sequence ID" value="KAF6021071.1"/>
    <property type="molecule type" value="Genomic_DNA"/>
</dbReference>
<organism evidence="1 2">
    <name type="scientific">Bugula neritina</name>
    <name type="common">Brown bryozoan</name>
    <name type="synonym">Sertularia neritina</name>
    <dbReference type="NCBI Taxonomy" id="10212"/>
    <lineage>
        <taxon>Eukaryota</taxon>
        <taxon>Metazoa</taxon>
        <taxon>Spiralia</taxon>
        <taxon>Lophotrochozoa</taxon>
        <taxon>Bryozoa</taxon>
        <taxon>Gymnolaemata</taxon>
        <taxon>Cheilostomatida</taxon>
        <taxon>Flustrina</taxon>
        <taxon>Buguloidea</taxon>
        <taxon>Bugulidae</taxon>
        <taxon>Bugula</taxon>
    </lineage>
</organism>
<dbReference type="AlphaFoldDB" id="A0A7J7J6A9"/>
<proteinExistence type="predicted"/>
<sequence length="93" mass="10034">MMPASNAEVDLHILDEICASQYIDSTLDVKYQVLGVTESSESVLGVTLWSESAPDIIESALRVAEETSDADMALPTVLGSNLQESEGVHLFYS</sequence>
<gene>
    <name evidence="1" type="ORF">EB796_020610</name>
</gene>
<dbReference type="Proteomes" id="UP000593567">
    <property type="component" value="Unassembled WGS sequence"/>
</dbReference>
<name>A0A7J7J6A9_BUGNE</name>
<keyword evidence="2" id="KW-1185">Reference proteome</keyword>
<accession>A0A7J7J6A9</accession>
<evidence type="ECO:0000313" key="2">
    <source>
        <dbReference type="Proteomes" id="UP000593567"/>
    </source>
</evidence>
<reference evidence="1" key="1">
    <citation type="submission" date="2020-06" db="EMBL/GenBank/DDBJ databases">
        <title>Draft genome of Bugula neritina, a colonial animal packing powerful symbionts and potential medicines.</title>
        <authorList>
            <person name="Rayko M."/>
        </authorList>
    </citation>
    <scope>NUCLEOTIDE SEQUENCE [LARGE SCALE GENOMIC DNA]</scope>
    <source>
        <strain evidence="1">Kwan_BN1</strain>
    </source>
</reference>
<comment type="caution">
    <text evidence="1">The sequence shown here is derived from an EMBL/GenBank/DDBJ whole genome shotgun (WGS) entry which is preliminary data.</text>
</comment>
<evidence type="ECO:0000313" key="1">
    <source>
        <dbReference type="EMBL" id="KAF6021071.1"/>
    </source>
</evidence>